<dbReference type="RefSeq" id="WP_112089996.1">
    <property type="nucleotide sequence ID" value="NZ_PRLD01000001.1"/>
</dbReference>
<evidence type="ECO:0000259" key="1">
    <source>
        <dbReference type="Pfam" id="PF12957"/>
    </source>
</evidence>
<evidence type="ECO:0000313" key="2">
    <source>
        <dbReference type="EMBL" id="RAW60773.1"/>
    </source>
</evidence>
<dbReference type="Proteomes" id="UP000251281">
    <property type="component" value="Unassembled WGS sequence"/>
</dbReference>
<proteinExistence type="predicted"/>
<organism evidence="2 3">
    <name type="scientific">Faecalibacterium prausnitzii</name>
    <dbReference type="NCBI Taxonomy" id="853"/>
    <lineage>
        <taxon>Bacteria</taxon>
        <taxon>Bacillati</taxon>
        <taxon>Bacillota</taxon>
        <taxon>Clostridia</taxon>
        <taxon>Eubacteriales</taxon>
        <taxon>Oscillospiraceae</taxon>
        <taxon>Faecalibacterium</taxon>
    </lineage>
</organism>
<dbReference type="EMBL" id="PRLD01000001">
    <property type="protein sequence ID" value="RAW60773.1"/>
    <property type="molecule type" value="Genomic_DNA"/>
</dbReference>
<comment type="caution">
    <text evidence="2">The sequence shown here is derived from an EMBL/GenBank/DDBJ whole genome shotgun (WGS) entry which is preliminary data.</text>
</comment>
<accession>A0A329UI97</accession>
<feature type="domain" description="DUF3846" evidence="1">
    <location>
        <begin position="1"/>
        <end position="101"/>
    </location>
</feature>
<dbReference type="Pfam" id="PF12957">
    <property type="entry name" value="DUF3846"/>
    <property type="match status" value="1"/>
</dbReference>
<gene>
    <name evidence="2" type="ORF">C4N24_01305</name>
</gene>
<name>A0A329UI97_9FIRM</name>
<dbReference type="InterPro" id="IPR024559">
    <property type="entry name" value="DUF3846"/>
</dbReference>
<protein>
    <recommendedName>
        <fullName evidence="1">DUF3846 domain-containing protein</fullName>
    </recommendedName>
</protein>
<dbReference type="AlphaFoldDB" id="A0A329UI97"/>
<evidence type="ECO:0000313" key="3">
    <source>
        <dbReference type="Proteomes" id="UP000251281"/>
    </source>
</evidence>
<reference evidence="2 3" key="1">
    <citation type="submission" date="2018-02" db="EMBL/GenBank/DDBJ databases">
        <title>Complete genome sequencing of Faecalibacterium prausnitzii strains isolated from the human gut.</title>
        <authorList>
            <person name="Fitzgerald B.C."/>
            <person name="Shkoporov A.N."/>
            <person name="Ross P.R."/>
            <person name="Hill C."/>
        </authorList>
    </citation>
    <scope>NUCLEOTIDE SEQUENCE [LARGE SCALE GENOMIC DNA]</scope>
    <source>
        <strain evidence="2 3">APC923/51-1</strain>
    </source>
</reference>
<sequence>MKALKIEPGKAPERINIANELASLQSLVGGYIEVIYPDERRPVGLICNEEGKCCGLELNRALYKNGKPYDIIAGTFLVVGLSAEDFADLREEDAAYFEKLFRSPEKFQRFAGRLVISKVVPGGV</sequence>